<keyword evidence="3" id="KW-1185">Reference proteome</keyword>
<feature type="chain" id="PRO_5040508317" description="Sodefrin-like factor" evidence="1">
    <location>
        <begin position="24"/>
        <end position="127"/>
    </location>
</feature>
<accession>A0A9N9QP30</accession>
<name>A0A9N9QP30_9CUCU</name>
<feature type="signal peptide" evidence="1">
    <location>
        <begin position="1"/>
        <end position="23"/>
    </location>
</feature>
<evidence type="ECO:0000256" key="1">
    <source>
        <dbReference type="SAM" id="SignalP"/>
    </source>
</evidence>
<protein>
    <recommendedName>
        <fullName evidence="4">Sodefrin-like factor</fullName>
    </recommendedName>
</protein>
<evidence type="ECO:0000313" key="2">
    <source>
        <dbReference type="EMBL" id="CAG9767426.1"/>
    </source>
</evidence>
<organism evidence="2 3">
    <name type="scientific">Ceutorhynchus assimilis</name>
    <name type="common">cabbage seed weevil</name>
    <dbReference type="NCBI Taxonomy" id="467358"/>
    <lineage>
        <taxon>Eukaryota</taxon>
        <taxon>Metazoa</taxon>
        <taxon>Ecdysozoa</taxon>
        <taxon>Arthropoda</taxon>
        <taxon>Hexapoda</taxon>
        <taxon>Insecta</taxon>
        <taxon>Pterygota</taxon>
        <taxon>Neoptera</taxon>
        <taxon>Endopterygota</taxon>
        <taxon>Coleoptera</taxon>
        <taxon>Polyphaga</taxon>
        <taxon>Cucujiformia</taxon>
        <taxon>Curculionidae</taxon>
        <taxon>Ceutorhynchinae</taxon>
        <taxon>Ceutorhynchus</taxon>
    </lineage>
</organism>
<sequence>MKSLLISVFSLVILYLVCDSSEALTCYSCAGKGAACPVSPTQLQLKNMTLVDCQSVLSTNCAKYSVNLLNGEAYTYRACEPTYIGGTNSQNATPFCNFVTTLYNPFITERLVAGSTCTVCQTTECNT</sequence>
<evidence type="ECO:0008006" key="4">
    <source>
        <dbReference type="Google" id="ProtNLM"/>
    </source>
</evidence>
<gene>
    <name evidence="2" type="ORF">CEUTPL_LOCUS7991</name>
</gene>
<dbReference type="OrthoDB" id="6763865at2759"/>
<dbReference type="AlphaFoldDB" id="A0A9N9QP30"/>
<dbReference type="EMBL" id="OU892280">
    <property type="protein sequence ID" value="CAG9767426.1"/>
    <property type="molecule type" value="Genomic_DNA"/>
</dbReference>
<keyword evidence="1" id="KW-0732">Signal</keyword>
<evidence type="ECO:0000313" key="3">
    <source>
        <dbReference type="Proteomes" id="UP001152799"/>
    </source>
</evidence>
<proteinExistence type="predicted"/>
<reference evidence="2" key="1">
    <citation type="submission" date="2022-01" db="EMBL/GenBank/DDBJ databases">
        <authorList>
            <person name="King R."/>
        </authorList>
    </citation>
    <scope>NUCLEOTIDE SEQUENCE</scope>
</reference>
<dbReference type="Proteomes" id="UP001152799">
    <property type="component" value="Chromosome 4"/>
</dbReference>